<dbReference type="PANTHER" id="PTHR24320">
    <property type="entry name" value="RETINOL DEHYDROGENASE"/>
    <property type="match status" value="1"/>
</dbReference>
<keyword evidence="2" id="KW-0521">NADP</keyword>
<sequence>MGPKAQVKWFTEDHIPDLSGKVILVTGGNRGLGKEVVLAIAKRNPQHIFLTVRNLENSQAAVEDIKTSAPGAKITLLQCDLSSLATVRKAAEEFRSQASRLDIVICSAGVMIVPPSLSQDGYEIQFATNHLGHALLVKLVLPVLLHTAQQLGSDVRFVVFTSQGYMMHPSGGILFDQLRTKQENLWLARYQLYGQSKLANVLYAAQLAERYPQITAVSVHPGVVETELMTGQSLPDRIFLQLTTIGKKITPKEGAKNAIWAATTDKASIKNGSYYEPVGILKDVQRWAKDHDLARRLWEWTETELEPYIIQDKWS</sequence>
<reference evidence="4 5" key="1">
    <citation type="submission" date="2015-04" db="EMBL/GenBank/DDBJ databases">
        <authorList>
            <person name="Syromyatnikov M.Y."/>
            <person name="Popov V.N."/>
        </authorList>
    </citation>
    <scope>NUCLEOTIDE SEQUENCE [LARGE SCALE GENOMIC DNA]</scope>
    <source>
        <strain evidence="4">WF-38-12</strain>
    </source>
</reference>
<keyword evidence="3" id="KW-0560">Oxidoreductase</keyword>
<evidence type="ECO:0000256" key="3">
    <source>
        <dbReference type="ARBA" id="ARBA00023002"/>
    </source>
</evidence>
<gene>
    <name evidence="4" type="ORF">PISL3812_08044</name>
</gene>
<dbReference type="Gene3D" id="3.40.50.720">
    <property type="entry name" value="NAD(P)-binding Rossmann-like Domain"/>
    <property type="match status" value="1"/>
</dbReference>
<dbReference type="GO" id="GO:0016491">
    <property type="term" value="F:oxidoreductase activity"/>
    <property type="evidence" value="ECO:0007669"/>
    <property type="project" value="UniProtKB-KW"/>
</dbReference>
<evidence type="ECO:0000313" key="5">
    <source>
        <dbReference type="Proteomes" id="UP000054383"/>
    </source>
</evidence>
<dbReference type="PANTHER" id="PTHR24320:SF154">
    <property type="entry name" value="OXIDOREDUCTASE, SHORT-CHAIN DEHYDROGENASE_REDUCTASE FAMILY (AFU_ORTHOLOGUE AFUA_2G04560)"/>
    <property type="match status" value="1"/>
</dbReference>
<dbReference type="InterPro" id="IPR002347">
    <property type="entry name" value="SDR_fam"/>
</dbReference>
<keyword evidence="5" id="KW-1185">Reference proteome</keyword>
<dbReference type="InterPro" id="IPR036291">
    <property type="entry name" value="NAD(P)-bd_dom_sf"/>
</dbReference>
<accession>A0A0U1M7U7</accession>
<dbReference type="Pfam" id="PF00106">
    <property type="entry name" value="adh_short"/>
    <property type="match status" value="1"/>
</dbReference>
<dbReference type="SUPFAM" id="SSF51735">
    <property type="entry name" value="NAD(P)-binding Rossmann-fold domains"/>
    <property type="match status" value="1"/>
</dbReference>
<protein>
    <submittedName>
        <fullName evidence="4">Putative oxidoreductase C736,13</fullName>
    </submittedName>
</protein>
<dbReference type="PRINTS" id="PR00081">
    <property type="entry name" value="GDHRDH"/>
</dbReference>
<evidence type="ECO:0000256" key="1">
    <source>
        <dbReference type="ARBA" id="ARBA00006484"/>
    </source>
</evidence>
<dbReference type="OMA" id="HVQIPLL"/>
<dbReference type="OrthoDB" id="191139at2759"/>
<proteinExistence type="inferred from homology"/>
<organism evidence="4 5">
    <name type="scientific">Talaromyces islandicus</name>
    <name type="common">Penicillium islandicum</name>
    <dbReference type="NCBI Taxonomy" id="28573"/>
    <lineage>
        <taxon>Eukaryota</taxon>
        <taxon>Fungi</taxon>
        <taxon>Dikarya</taxon>
        <taxon>Ascomycota</taxon>
        <taxon>Pezizomycotina</taxon>
        <taxon>Eurotiomycetes</taxon>
        <taxon>Eurotiomycetidae</taxon>
        <taxon>Eurotiales</taxon>
        <taxon>Trichocomaceae</taxon>
        <taxon>Talaromyces</taxon>
        <taxon>Talaromyces sect. Islandici</taxon>
    </lineage>
</organism>
<dbReference type="AlphaFoldDB" id="A0A0U1M7U7"/>
<dbReference type="Proteomes" id="UP000054383">
    <property type="component" value="Unassembled WGS sequence"/>
</dbReference>
<evidence type="ECO:0000256" key="2">
    <source>
        <dbReference type="ARBA" id="ARBA00022857"/>
    </source>
</evidence>
<comment type="similarity">
    <text evidence="1">Belongs to the short-chain dehydrogenases/reductases (SDR) family.</text>
</comment>
<evidence type="ECO:0000313" key="4">
    <source>
        <dbReference type="EMBL" id="CRG90996.1"/>
    </source>
</evidence>
<dbReference type="EMBL" id="CVMT01000009">
    <property type="protein sequence ID" value="CRG90996.1"/>
    <property type="molecule type" value="Genomic_DNA"/>
</dbReference>
<dbReference type="STRING" id="28573.A0A0U1M7U7"/>
<name>A0A0U1M7U7_TALIS</name>